<accession>A0AAD6PUS9</accession>
<keyword evidence="3" id="KW-1185">Reference proteome</keyword>
<comment type="caution">
    <text evidence="2">The sequence shown here is derived from an EMBL/GenBank/DDBJ whole genome shotgun (WGS) entry which is preliminary data.</text>
</comment>
<organism evidence="2 3">
    <name type="scientific">Populus alba x Populus x berolinensis</name>
    <dbReference type="NCBI Taxonomy" id="444605"/>
    <lineage>
        <taxon>Eukaryota</taxon>
        <taxon>Viridiplantae</taxon>
        <taxon>Streptophyta</taxon>
        <taxon>Embryophyta</taxon>
        <taxon>Tracheophyta</taxon>
        <taxon>Spermatophyta</taxon>
        <taxon>Magnoliopsida</taxon>
        <taxon>eudicotyledons</taxon>
        <taxon>Gunneridae</taxon>
        <taxon>Pentapetalae</taxon>
        <taxon>rosids</taxon>
        <taxon>fabids</taxon>
        <taxon>Malpighiales</taxon>
        <taxon>Salicaceae</taxon>
        <taxon>Saliceae</taxon>
        <taxon>Populus</taxon>
    </lineage>
</organism>
<reference evidence="2 3" key="1">
    <citation type="journal article" date="2023" name="Mol. Ecol. Resour.">
        <title>Chromosome-level genome assembly of a triploid poplar Populus alba 'Berolinensis'.</title>
        <authorList>
            <person name="Chen S."/>
            <person name="Yu Y."/>
            <person name="Wang X."/>
            <person name="Wang S."/>
            <person name="Zhang T."/>
            <person name="Zhou Y."/>
            <person name="He R."/>
            <person name="Meng N."/>
            <person name="Wang Y."/>
            <person name="Liu W."/>
            <person name="Liu Z."/>
            <person name="Liu J."/>
            <person name="Guo Q."/>
            <person name="Huang H."/>
            <person name="Sederoff R.R."/>
            <person name="Wang G."/>
            <person name="Qu G."/>
            <person name="Chen S."/>
        </authorList>
    </citation>
    <scope>NUCLEOTIDE SEQUENCE [LARGE SCALE GENOMIC DNA]</scope>
    <source>
        <strain evidence="2">SC-2020</strain>
    </source>
</reference>
<evidence type="ECO:0000313" key="3">
    <source>
        <dbReference type="Proteomes" id="UP001164929"/>
    </source>
</evidence>
<feature type="region of interest" description="Disordered" evidence="1">
    <location>
        <begin position="1"/>
        <end position="39"/>
    </location>
</feature>
<dbReference type="EMBL" id="JAQIZT010000016">
    <property type="protein sequence ID" value="KAJ6967445.1"/>
    <property type="molecule type" value="Genomic_DNA"/>
</dbReference>
<evidence type="ECO:0000256" key="1">
    <source>
        <dbReference type="SAM" id="MobiDB-lite"/>
    </source>
</evidence>
<feature type="compositionally biased region" description="Low complexity" evidence="1">
    <location>
        <begin position="25"/>
        <end position="39"/>
    </location>
</feature>
<dbReference type="Proteomes" id="UP001164929">
    <property type="component" value="Chromosome 16"/>
</dbReference>
<protein>
    <submittedName>
        <fullName evidence="2">Uncharacterized protein</fullName>
    </submittedName>
</protein>
<evidence type="ECO:0000313" key="2">
    <source>
        <dbReference type="EMBL" id="KAJ6967445.1"/>
    </source>
</evidence>
<name>A0AAD6PUS9_9ROSI</name>
<gene>
    <name evidence="2" type="ORF">NC653_035605</name>
</gene>
<proteinExistence type="predicted"/>
<dbReference type="AlphaFoldDB" id="A0AAD6PUS9"/>
<sequence length="39" mass="4158">MEVSDHGYSTEGAVISSLVAPSRPPSSSSNENRSNTFLF</sequence>